<keyword evidence="1" id="KW-0812">Transmembrane</keyword>
<dbReference type="EMBL" id="CM004481">
    <property type="protein sequence ID" value="OCT65761.1"/>
    <property type="molecule type" value="Genomic_DNA"/>
</dbReference>
<reference evidence="4" key="1">
    <citation type="journal article" date="2016" name="Nature">
        <title>Genome evolution in the allotetraploid frog Xenopus laevis.</title>
        <authorList>
            <person name="Session A.M."/>
            <person name="Uno Y."/>
            <person name="Kwon T."/>
            <person name="Chapman J.A."/>
            <person name="Toyoda A."/>
            <person name="Takahashi S."/>
            <person name="Fukui A."/>
            <person name="Hikosaka A."/>
            <person name="Suzuki A."/>
            <person name="Kondo M."/>
            <person name="van Heeringen S.J."/>
            <person name="Quigley I."/>
            <person name="Heinz S."/>
            <person name="Ogino H."/>
            <person name="Ochi H."/>
            <person name="Hellsten U."/>
            <person name="Lyons J.B."/>
            <person name="Simakov O."/>
            <person name="Putnam N."/>
            <person name="Stites J."/>
            <person name="Kuroki Y."/>
            <person name="Tanaka T."/>
            <person name="Michiue T."/>
            <person name="Watanabe M."/>
            <person name="Bogdanovic O."/>
            <person name="Lister R."/>
            <person name="Georgiou G."/>
            <person name="Paranjpe S.S."/>
            <person name="van Kruijsbergen I."/>
            <person name="Shu S."/>
            <person name="Carlson J."/>
            <person name="Kinoshita T."/>
            <person name="Ohta Y."/>
            <person name="Mawaribuchi S."/>
            <person name="Jenkins J."/>
            <person name="Grimwood J."/>
            <person name="Schmutz J."/>
            <person name="Mitros T."/>
            <person name="Mozaffari S.V."/>
            <person name="Suzuki Y."/>
            <person name="Haramoto Y."/>
            <person name="Yamamoto T.S."/>
            <person name="Takagi C."/>
            <person name="Heald R."/>
            <person name="Miller K."/>
            <person name="Haudenschild C."/>
            <person name="Kitzman J."/>
            <person name="Nakayama T."/>
            <person name="Izutsu Y."/>
            <person name="Robert J."/>
            <person name="Fortriede J."/>
            <person name="Burns K."/>
            <person name="Lotay V."/>
            <person name="Karimi K."/>
            <person name="Yasuoka Y."/>
            <person name="Dichmann D.S."/>
            <person name="Flajnik M.F."/>
            <person name="Houston D.W."/>
            <person name="Shendure J."/>
            <person name="DuPasquier L."/>
            <person name="Vize P.D."/>
            <person name="Zorn A.M."/>
            <person name="Ito M."/>
            <person name="Marcotte E.M."/>
            <person name="Wallingford J.B."/>
            <person name="Ito Y."/>
            <person name="Asashima M."/>
            <person name="Ueno N."/>
            <person name="Matsuda Y."/>
            <person name="Veenstra G.J."/>
            <person name="Fujiyama A."/>
            <person name="Harland R.M."/>
            <person name="Taira M."/>
            <person name="Rokhsar D.S."/>
        </authorList>
    </citation>
    <scope>NUCLEOTIDE SEQUENCE [LARGE SCALE GENOMIC DNA]</scope>
    <source>
        <strain evidence="4">J</strain>
    </source>
</reference>
<dbReference type="Pfam" id="PF01541">
    <property type="entry name" value="GIY-YIG"/>
    <property type="match status" value="1"/>
</dbReference>
<dbReference type="InterPro" id="IPR000305">
    <property type="entry name" value="GIY-YIG_endonuc"/>
</dbReference>
<proteinExistence type="predicted"/>
<sequence>MGAFFPLDTNSRKFGIKNLFNCQSKFVVYLIICTCKLIYIGNTICLLAKRIGEHWSNIRRKKVGEKRESAYFYENCNSVHGGILRILSSHLEKRR</sequence>
<dbReference type="Proteomes" id="UP000694892">
    <property type="component" value="Chromosome 8S"/>
</dbReference>
<keyword evidence="1" id="KW-1133">Transmembrane helix</keyword>
<evidence type="ECO:0000256" key="1">
    <source>
        <dbReference type="SAM" id="Phobius"/>
    </source>
</evidence>
<dbReference type="AlphaFoldDB" id="A0A974H644"/>
<gene>
    <name evidence="3" type="ORF">XELAEV_18042004mg</name>
</gene>
<evidence type="ECO:0000313" key="3">
    <source>
        <dbReference type="EMBL" id="OCT65761.1"/>
    </source>
</evidence>
<organism evidence="3 4">
    <name type="scientific">Xenopus laevis</name>
    <name type="common">African clawed frog</name>
    <dbReference type="NCBI Taxonomy" id="8355"/>
    <lineage>
        <taxon>Eukaryota</taxon>
        <taxon>Metazoa</taxon>
        <taxon>Chordata</taxon>
        <taxon>Craniata</taxon>
        <taxon>Vertebrata</taxon>
        <taxon>Euteleostomi</taxon>
        <taxon>Amphibia</taxon>
        <taxon>Batrachia</taxon>
        <taxon>Anura</taxon>
        <taxon>Pipoidea</taxon>
        <taxon>Pipidae</taxon>
        <taxon>Xenopodinae</taxon>
        <taxon>Xenopus</taxon>
        <taxon>Xenopus</taxon>
    </lineage>
</organism>
<evidence type="ECO:0000313" key="4">
    <source>
        <dbReference type="Proteomes" id="UP000694892"/>
    </source>
</evidence>
<protein>
    <recommendedName>
        <fullName evidence="2">GIY-YIG domain-containing protein</fullName>
    </recommendedName>
</protein>
<feature type="transmembrane region" description="Helical" evidence="1">
    <location>
        <begin position="26"/>
        <end position="48"/>
    </location>
</feature>
<name>A0A974H644_XENLA</name>
<accession>A0A974H644</accession>
<feature type="domain" description="GIY-YIG" evidence="2">
    <location>
        <begin position="26"/>
        <end position="64"/>
    </location>
</feature>
<keyword evidence="1" id="KW-0472">Membrane</keyword>
<evidence type="ECO:0000259" key="2">
    <source>
        <dbReference type="Pfam" id="PF01541"/>
    </source>
</evidence>